<gene>
    <name evidence="3" type="ORF">IPN02_07075</name>
</gene>
<feature type="region of interest" description="Disordered" evidence="1">
    <location>
        <begin position="474"/>
        <end position="509"/>
    </location>
</feature>
<keyword evidence="2" id="KW-0472">Membrane</keyword>
<evidence type="ECO:0000313" key="3">
    <source>
        <dbReference type="EMBL" id="MBK9296598.1"/>
    </source>
</evidence>
<feature type="transmembrane region" description="Helical" evidence="2">
    <location>
        <begin position="135"/>
        <end position="154"/>
    </location>
</feature>
<evidence type="ECO:0000313" key="4">
    <source>
        <dbReference type="Proteomes" id="UP000727993"/>
    </source>
</evidence>
<evidence type="ECO:0000256" key="2">
    <source>
        <dbReference type="SAM" id="Phobius"/>
    </source>
</evidence>
<dbReference type="Proteomes" id="UP000727993">
    <property type="component" value="Unassembled WGS sequence"/>
</dbReference>
<feature type="transmembrane region" description="Helical" evidence="2">
    <location>
        <begin position="229"/>
        <end position="247"/>
    </location>
</feature>
<protein>
    <submittedName>
        <fullName evidence="3">Uncharacterized protein</fullName>
    </submittedName>
</protein>
<proteinExistence type="predicted"/>
<dbReference type="AlphaFoldDB" id="A0A936NAE8"/>
<reference evidence="3 4" key="1">
    <citation type="submission" date="2020-10" db="EMBL/GenBank/DDBJ databases">
        <title>Connecting structure to function with the recovery of over 1000 high-quality activated sludge metagenome-assembled genomes encoding full-length rRNA genes using long-read sequencing.</title>
        <authorList>
            <person name="Singleton C.M."/>
            <person name="Petriglieri F."/>
            <person name="Kristensen J.M."/>
            <person name="Kirkegaard R.H."/>
            <person name="Michaelsen T.Y."/>
            <person name="Andersen M.H."/>
            <person name="Karst S.M."/>
            <person name="Dueholm M.S."/>
            <person name="Nielsen P.H."/>
            <person name="Albertsen M."/>
        </authorList>
    </citation>
    <scope>NUCLEOTIDE SEQUENCE [LARGE SCALE GENOMIC DNA]</scope>
    <source>
        <strain evidence="3">Lyne_18-Q3-R50-59_MAXAC.006</strain>
    </source>
</reference>
<sequence length="509" mass="54332">MTSAGPDAEDRPTPAWRLLRGRIGRRMPTDPQVAAIVRVAGLAYVLLAAINVARATTYLPAGRLPYFSDSLVFLRTGASAPWSLDLWAGTYPFGYPLAIRILGEGVWLHVGQAALAAAAWLWLAREAAASTQRPGLKLVAFGWILGISLAPEVAGQHQLVMTESLSFSALVGLVALALRWRRTGDVNLLWWSVPLVIMWVELRKSNVVVLAALVGVAALWWLFSRRRQALAVGAVALLVIVGSSWLGSRTNQSSQTITKWVLDVGIPDPDAREFLAERGMPTSEAVLDLGGMAYSASDRLAVDPRLKDFRAWMATEASGAYAAWLLSHPSELVVQSGRALSQSFSDIDIVEAHQKDLSLAVLGLPGAGPLVLPAGIRVGGLVWLRPHCWLVGWVGITIVAATVALARRPDGWRDGRWQIGWFLLATAPLHGAVSFYGDIVAQSRHGLGAAVQLRVALILVGVWACEELLAGRDASRTGGGRSAVAGDEDASETALTARAGEDSGPAEIG</sequence>
<feature type="transmembrane region" description="Helical" evidence="2">
    <location>
        <begin position="207"/>
        <end position="223"/>
    </location>
</feature>
<keyword evidence="2" id="KW-0812">Transmembrane</keyword>
<feature type="transmembrane region" description="Helical" evidence="2">
    <location>
        <begin position="106"/>
        <end position="123"/>
    </location>
</feature>
<feature type="transmembrane region" description="Helical" evidence="2">
    <location>
        <begin position="390"/>
        <end position="407"/>
    </location>
</feature>
<comment type="caution">
    <text evidence="3">The sequence shown here is derived from an EMBL/GenBank/DDBJ whole genome shotgun (WGS) entry which is preliminary data.</text>
</comment>
<organism evidence="3 4">
    <name type="scientific">Candidatus Neomicrothrix subdominans</name>
    <dbReference type="NCBI Taxonomy" id="2954438"/>
    <lineage>
        <taxon>Bacteria</taxon>
        <taxon>Bacillati</taxon>
        <taxon>Actinomycetota</taxon>
        <taxon>Acidimicrobiia</taxon>
        <taxon>Acidimicrobiales</taxon>
        <taxon>Microthrixaceae</taxon>
        <taxon>Candidatus Neomicrothrix</taxon>
    </lineage>
</organism>
<accession>A0A936NAE8</accession>
<feature type="transmembrane region" description="Helical" evidence="2">
    <location>
        <begin position="359"/>
        <end position="384"/>
    </location>
</feature>
<feature type="transmembrane region" description="Helical" evidence="2">
    <location>
        <begin position="35"/>
        <end position="53"/>
    </location>
</feature>
<name>A0A936NAE8_9ACTN</name>
<dbReference type="EMBL" id="JADJZA010000003">
    <property type="protein sequence ID" value="MBK9296598.1"/>
    <property type="molecule type" value="Genomic_DNA"/>
</dbReference>
<feature type="transmembrane region" description="Helical" evidence="2">
    <location>
        <begin position="419"/>
        <end position="437"/>
    </location>
</feature>
<feature type="transmembrane region" description="Helical" evidence="2">
    <location>
        <begin position="160"/>
        <end position="178"/>
    </location>
</feature>
<keyword evidence="2" id="KW-1133">Transmembrane helix</keyword>
<evidence type="ECO:0000256" key="1">
    <source>
        <dbReference type="SAM" id="MobiDB-lite"/>
    </source>
</evidence>